<organism evidence="1 2">
    <name type="scientific">Rhizophlyctis rosea</name>
    <dbReference type="NCBI Taxonomy" id="64517"/>
    <lineage>
        <taxon>Eukaryota</taxon>
        <taxon>Fungi</taxon>
        <taxon>Fungi incertae sedis</taxon>
        <taxon>Chytridiomycota</taxon>
        <taxon>Chytridiomycota incertae sedis</taxon>
        <taxon>Chytridiomycetes</taxon>
        <taxon>Rhizophlyctidales</taxon>
        <taxon>Rhizophlyctidaceae</taxon>
        <taxon>Rhizophlyctis</taxon>
    </lineage>
</organism>
<dbReference type="AlphaFoldDB" id="A0AAD5S8D1"/>
<accession>A0AAD5S8D1</accession>
<dbReference type="Proteomes" id="UP001212841">
    <property type="component" value="Unassembled WGS sequence"/>
</dbReference>
<gene>
    <name evidence="1" type="ORF">HK097_009827</name>
</gene>
<reference evidence="1" key="1">
    <citation type="submission" date="2020-05" db="EMBL/GenBank/DDBJ databases">
        <title>Phylogenomic resolution of chytrid fungi.</title>
        <authorList>
            <person name="Stajich J.E."/>
            <person name="Amses K."/>
            <person name="Simmons R."/>
            <person name="Seto K."/>
            <person name="Myers J."/>
            <person name="Bonds A."/>
            <person name="Quandt C.A."/>
            <person name="Barry K."/>
            <person name="Liu P."/>
            <person name="Grigoriev I."/>
            <person name="Longcore J.E."/>
            <person name="James T.Y."/>
        </authorList>
    </citation>
    <scope>NUCLEOTIDE SEQUENCE</scope>
    <source>
        <strain evidence="1">JEL0318</strain>
    </source>
</reference>
<evidence type="ECO:0000313" key="1">
    <source>
        <dbReference type="EMBL" id="KAJ3049137.1"/>
    </source>
</evidence>
<proteinExistence type="predicted"/>
<sequence>MAIAQWREALRKLVVDINDTVRKNTDYDSKKHTEDDETASDMQERAYGLLELIQERRCMDCVLDEVLLFDFPALYLAALGKEEGLAVEFLKETEARCEADEFLQIELLEEDEMVPKEGTLTEKISHLAKRLSSFRTRYHIC</sequence>
<evidence type="ECO:0000313" key="2">
    <source>
        <dbReference type="Proteomes" id="UP001212841"/>
    </source>
</evidence>
<keyword evidence="2" id="KW-1185">Reference proteome</keyword>
<protein>
    <submittedName>
        <fullName evidence="1">Uncharacterized protein</fullName>
    </submittedName>
</protein>
<comment type="caution">
    <text evidence="1">The sequence shown here is derived from an EMBL/GenBank/DDBJ whole genome shotgun (WGS) entry which is preliminary data.</text>
</comment>
<dbReference type="EMBL" id="JADGJD010000689">
    <property type="protein sequence ID" value="KAJ3049137.1"/>
    <property type="molecule type" value="Genomic_DNA"/>
</dbReference>
<name>A0AAD5S8D1_9FUNG</name>